<reference evidence="3 4" key="1">
    <citation type="submission" date="2018-08" db="EMBL/GenBank/DDBJ databases">
        <title>A genome reference for cultivated species of the human gut microbiota.</title>
        <authorList>
            <person name="Zou Y."/>
            <person name="Xue W."/>
            <person name="Luo G."/>
        </authorList>
    </citation>
    <scope>NUCLEOTIDE SEQUENCE [LARGE SCALE GENOMIC DNA]</scope>
    <source>
        <strain evidence="3 4">AF38-2</strain>
    </source>
</reference>
<keyword evidence="1" id="KW-0472">Membrane</keyword>
<feature type="transmembrane region" description="Helical" evidence="1">
    <location>
        <begin position="259"/>
        <end position="276"/>
    </location>
</feature>
<dbReference type="RefSeq" id="WP_118220000.1">
    <property type="nucleotide sequence ID" value="NZ_JAQEAW010000032.1"/>
</dbReference>
<sequence>MNNQKSTHFHWVDIIKGTAIIGVVLSHIEHPFKDYPLIPLASLMYGLWFVSVFFVAGGFFLKAEKLSSPVGFIKGKMNSLYRLLLYFYIPAVLLHNVMLNIGFYDTVTNYGGKYMDYWGVGQFVKELVLVILFAGREPILGAMWFVYVLLLAMIGLSVVSWILSRWVTDNQKLEVVRALVLFIGCVISCQLTNVIGFTIPRVNNTITAMWLIYCGYLMVNIFKLKFDNNWVAIFCGLVVYHIAAVEGGTMLNSNKYTDVLSLTASSVSALYVIAYLSKKIENGAFGKALAWCGKESFYIMALHFVGFKLCTLMLGAVGFNLQLSSLLAPARENVGLTVLYLFFGLVFPLVFIVGFRWTKKVFGILFKRLWSVRN</sequence>
<keyword evidence="1" id="KW-0812">Transmembrane</keyword>
<evidence type="ECO:0000256" key="1">
    <source>
        <dbReference type="SAM" id="Phobius"/>
    </source>
</evidence>
<dbReference type="EMBL" id="QROO01000035">
    <property type="protein sequence ID" value="RHL33518.1"/>
    <property type="molecule type" value="Genomic_DNA"/>
</dbReference>
<feature type="transmembrane region" description="Helical" evidence="1">
    <location>
        <begin position="142"/>
        <end position="163"/>
    </location>
</feature>
<feature type="transmembrane region" description="Helical" evidence="1">
    <location>
        <begin position="40"/>
        <end position="62"/>
    </location>
</feature>
<feature type="transmembrane region" description="Helical" evidence="1">
    <location>
        <begin position="205"/>
        <end position="222"/>
    </location>
</feature>
<protein>
    <recommendedName>
        <fullName evidence="2">Acyltransferase 3 domain-containing protein</fullName>
    </recommendedName>
</protein>
<accession>A0A415KB73</accession>
<evidence type="ECO:0000313" key="4">
    <source>
        <dbReference type="Proteomes" id="UP000284495"/>
    </source>
</evidence>
<dbReference type="Proteomes" id="UP000284495">
    <property type="component" value="Unassembled WGS sequence"/>
</dbReference>
<feature type="domain" description="Acyltransferase 3" evidence="2">
    <location>
        <begin position="10"/>
        <end position="351"/>
    </location>
</feature>
<feature type="transmembrane region" description="Helical" evidence="1">
    <location>
        <begin position="297"/>
        <end position="319"/>
    </location>
</feature>
<dbReference type="GO" id="GO:0016747">
    <property type="term" value="F:acyltransferase activity, transferring groups other than amino-acyl groups"/>
    <property type="evidence" value="ECO:0007669"/>
    <property type="project" value="InterPro"/>
</dbReference>
<feature type="transmembrane region" description="Helical" evidence="1">
    <location>
        <begin position="339"/>
        <end position="358"/>
    </location>
</feature>
<keyword evidence="1" id="KW-1133">Transmembrane helix</keyword>
<comment type="caution">
    <text evidence="3">The sequence shown here is derived from an EMBL/GenBank/DDBJ whole genome shotgun (WGS) entry which is preliminary data.</text>
</comment>
<organism evidence="3 4">
    <name type="scientific">Bacteroides xylanisolvens</name>
    <dbReference type="NCBI Taxonomy" id="371601"/>
    <lineage>
        <taxon>Bacteria</taxon>
        <taxon>Pseudomonadati</taxon>
        <taxon>Bacteroidota</taxon>
        <taxon>Bacteroidia</taxon>
        <taxon>Bacteroidales</taxon>
        <taxon>Bacteroidaceae</taxon>
        <taxon>Bacteroides</taxon>
    </lineage>
</organism>
<feature type="transmembrane region" description="Helical" evidence="1">
    <location>
        <begin position="83"/>
        <end position="104"/>
    </location>
</feature>
<dbReference type="InterPro" id="IPR002656">
    <property type="entry name" value="Acyl_transf_3_dom"/>
</dbReference>
<proteinExistence type="predicted"/>
<dbReference type="AlphaFoldDB" id="A0A415KB73"/>
<name>A0A415KB73_9BACE</name>
<dbReference type="Pfam" id="PF01757">
    <property type="entry name" value="Acyl_transf_3"/>
    <property type="match status" value="1"/>
</dbReference>
<feature type="transmembrane region" description="Helical" evidence="1">
    <location>
        <begin position="9"/>
        <end position="28"/>
    </location>
</feature>
<evidence type="ECO:0000313" key="3">
    <source>
        <dbReference type="EMBL" id="RHL33518.1"/>
    </source>
</evidence>
<gene>
    <name evidence="3" type="ORF">DW027_21695</name>
</gene>
<evidence type="ECO:0000259" key="2">
    <source>
        <dbReference type="Pfam" id="PF01757"/>
    </source>
</evidence>
<feature type="transmembrane region" description="Helical" evidence="1">
    <location>
        <begin position="229"/>
        <end position="247"/>
    </location>
</feature>
<feature type="transmembrane region" description="Helical" evidence="1">
    <location>
        <begin position="175"/>
        <end position="199"/>
    </location>
</feature>